<dbReference type="PANTHER" id="PTHR12929">
    <property type="entry name" value="SOLUTE CARRIER FAMILY 52"/>
    <property type="match status" value="1"/>
</dbReference>
<keyword evidence="7 10" id="KW-1133">Transmembrane helix</keyword>
<evidence type="ECO:0000313" key="12">
    <source>
        <dbReference type="RefSeq" id="XP_013923673.1"/>
    </source>
</evidence>
<evidence type="ECO:0000256" key="2">
    <source>
        <dbReference type="ARBA" id="ARBA00004651"/>
    </source>
</evidence>
<dbReference type="GeneID" id="106550312"/>
<sequence length="499" mass="53944">MGTRNLGGAVEPFSPPPNTHLYQFAGRKGNQVFCSGEKMAWLTHFLACVFGTGSWMAINGVWVELPLLVTELPEGWYLPSYLTIIIQLANIGPLFVTLMHKFKPGLLKEVPVICVVVSTGMLACFLLAFLWHYTTPIAGEPHSVAFFVLTFFLSLVDCTSSVTFLPFMAHFHPRYVPTLFIGEGLSGFIPAIFALAQGAGIATCVQVSGPTSNASLGNASQANATGTMETRYSPANFSSLVFFLILSAMMLFCLVSFLFLNRQPKSLALSTQVLCTSNISLNSLQKIPTGKEEPAHLKGGSTYSTEGTMENLHEGDPWAGKVTYTCSKLVLIYFLVTWLNALTNGILPSVQSYSCLPYGNLAYHLAATLSSMANPLACTVATFLPNRSLLFLGILTAAGTAFGAYNMAMAVLSPCPLLKDSDWGIALISKHQKGTGVPSQVQNLRAGNQALWFSERETHTLTHTYSQPGIAHWEEFTKEIVSAVLGVVPCGSICVLPVR</sequence>
<dbReference type="Pfam" id="PF06237">
    <property type="entry name" value="SLC52_ribofla_tr"/>
    <property type="match status" value="1"/>
</dbReference>
<feature type="transmembrane region" description="Helical" evidence="10">
    <location>
        <begin position="39"/>
        <end position="58"/>
    </location>
</feature>
<comment type="similarity">
    <text evidence="3 10">Belongs to the riboflavin transporter family.</text>
</comment>
<protein>
    <recommendedName>
        <fullName evidence="10">Riboflavin transporter</fullName>
    </recommendedName>
</protein>
<feature type="transmembrane region" description="Helical" evidence="10">
    <location>
        <begin position="330"/>
        <end position="350"/>
    </location>
</feature>
<comment type="function">
    <text evidence="10">Plasma membrane transporter mediating the uptake by cells of the water soluble vitamin B2/riboflavin that plays a key role in biochemical oxidation-reduction reactions of the carbohydrate, lipid, and amino acid metabolism.</text>
</comment>
<keyword evidence="5 10" id="KW-1003">Cell membrane</keyword>
<dbReference type="RefSeq" id="XP_013923673.1">
    <property type="nucleotide sequence ID" value="XM_014068198.1"/>
</dbReference>
<feature type="transmembrane region" description="Helical" evidence="10">
    <location>
        <begin position="144"/>
        <end position="167"/>
    </location>
</feature>
<keyword evidence="6 10" id="KW-0812">Transmembrane</keyword>
<evidence type="ECO:0000256" key="4">
    <source>
        <dbReference type="ARBA" id="ARBA00022448"/>
    </source>
</evidence>
<dbReference type="Proteomes" id="UP000504617">
    <property type="component" value="Unplaced"/>
</dbReference>
<evidence type="ECO:0000313" key="11">
    <source>
        <dbReference type="Proteomes" id="UP000504617"/>
    </source>
</evidence>
<name>A0A6I9YH73_9SAUR</name>
<feature type="transmembrane region" description="Helical" evidence="10">
    <location>
        <begin position="179"/>
        <end position="202"/>
    </location>
</feature>
<feature type="transmembrane region" description="Helical" evidence="10">
    <location>
        <begin position="389"/>
        <end position="412"/>
    </location>
</feature>
<evidence type="ECO:0000256" key="8">
    <source>
        <dbReference type="ARBA" id="ARBA00023136"/>
    </source>
</evidence>
<dbReference type="KEGG" id="tsr:106550312"/>
<comment type="subcellular location">
    <subcellularLocation>
        <location evidence="2 10">Cell membrane</location>
        <topology evidence="2 10">Multi-pass membrane protein</topology>
    </subcellularLocation>
</comment>
<dbReference type="AlphaFoldDB" id="A0A6I9YH73"/>
<keyword evidence="8 10" id="KW-0472">Membrane</keyword>
<dbReference type="PANTHER" id="PTHR12929:SF4">
    <property type="entry name" value="SOLUTE CARRIER FAMILY 52, RIBOFLAVIN TRANSPORTER, MEMBER 3"/>
    <property type="match status" value="1"/>
</dbReference>
<dbReference type="OrthoDB" id="9995836at2759"/>
<dbReference type="InterPro" id="IPR009357">
    <property type="entry name" value="Riboflavin_transptr"/>
</dbReference>
<evidence type="ECO:0000256" key="6">
    <source>
        <dbReference type="ARBA" id="ARBA00022692"/>
    </source>
</evidence>
<evidence type="ECO:0000256" key="3">
    <source>
        <dbReference type="ARBA" id="ARBA00006366"/>
    </source>
</evidence>
<evidence type="ECO:0000256" key="9">
    <source>
        <dbReference type="ARBA" id="ARBA00023180"/>
    </source>
</evidence>
<dbReference type="GO" id="GO:0032217">
    <property type="term" value="F:riboflavin transmembrane transporter activity"/>
    <property type="evidence" value="ECO:0007669"/>
    <property type="project" value="UniProtKB-UniRule"/>
</dbReference>
<feature type="transmembrane region" description="Helical" evidence="10">
    <location>
        <begin position="237"/>
        <end position="260"/>
    </location>
</feature>
<gene>
    <name evidence="12" type="primary">LOC106550312</name>
</gene>
<evidence type="ECO:0000256" key="10">
    <source>
        <dbReference type="RuleBase" id="RU368035"/>
    </source>
</evidence>
<evidence type="ECO:0000256" key="1">
    <source>
        <dbReference type="ARBA" id="ARBA00000215"/>
    </source>
</evidence>
<keyword evidence="11" id="KW-1185">Reference proteome</keyword>
<evidence type="ECO:0000256" key="7">
    <source>
        <dbReference type="ARBA" id="ARBA00022989"/>
    </source>
</evidence>
<dbReference type="GO" id="GO:0005886">
    <property type="term" value="C:plasma membrane"/>
    <property type="evidence" value="ECO:0007669"/>
    <property type="project" value="UniProtKB-SubCell"/>
</dbReference>
<proteinExistence type="inferred from homology"/>
<evidence type="ECO:0000256" key="5">
    <source>
        <dbReference type="ARBA" id="ARBA00022475"/>
    </source>
</evidence>
<feature type="transmembrane region" description="Helical" evidence="10">
    <location>
        <begin position="362"/>
        <end position="384"/>
    </location>
</feature>
<keyword evidence="9" id="KW-0325">Glycoprotein</keyword>
<accession>A0A6I9YH73</accession>
<keyword evidence="4 10" id="KW-0813">Transport</keyword>
<feature type="transmembrane region" description="Helical" evidence="10">
    <location>
        <begin position="78"/>
        <end position="98"/>
    </location>
</feature>
<reference evidence="12" key="1">
    <citation type="submission" date="2025-08" db="UniProtKB">
        <authorList>
            <consortium name="RefSeq"/>
        </authorList>
    </citation>
    <scope>IDENTIFICATION</scope>
</reference>
<feature type="transmembrane region" description="Helical" evidence="10">
    <location>
        <begin position="110"/>
        <end position="132"/>
    </location>
</feature>
<organism evidence="11 12">
    <name type="scientific">Thamnophis sirtalis</name>
    <dbReference type="NCBI Taxonomy" id="35019"/>
    <lineage>
        <taxon>Eukaryota</taxon>
        <taxon>Metazoa</taxon>
        <taxon>Chordata</taxon>
        <taxon>Craniata</taxon>
        <taxon>Vertebrata</taxon>
        <taxon>Euteleostomi</taxon>
        <taxon>Lepidosauria</taxon>
        <taxon>Squamata</taxon>
        <taxon>Bifurcata</taxon>
        <taxon>Unidentata</taxon>
        <taxon>Episquamata</taxon>
        <taxon>Toxicofera</taxon>
        <taxon>Serpentes</taxon>
        <taxon>Colubroidea</taxon>
        <taxon>Colubridae</taxon>
        <taxon>Natricinae</taxon>
        <taxon>Thamnophis</taxon>
    </lineage>
</organism>
<comment type="catalytic activity">
    <reaction evidence="1 10">
        <text>riboflavin(in) = riboflavin(out)</text>
        <dbReference type="Rhea" id="RHEA:35015"/>
        <dbReference type="ChEBI" id="CHEBI:57986"/>
    </reaction>
</comment>